<dbReference type="InterPro" id="IPR010617">
    <property type="entry name" value="TMEM175-like"/>
</dbReference>
<evidence type="ECO:0000256" key="6">
    <source>
        <dbReference type="ARBA" id="ARBA00022826"/>
    </source>
</evidence>
<dbReference type="PANTHER" id="PTHR31462">
    <property type="entry name" value="ENDOSOMAL/LYSOSOMAL POTASSIUM CHANNEL TMEM175"/>
    <property type="match status" value="1"/>
</dbReference>
<evidence type="ECO:0000256" key="9">
    <source>
        <dbReference type="ARBA" id="ARBA00023065"/>
    </source>
</evidence>
<feature type="transmembrane region" description="Helical" evidence="13">
    <location>
        <begin position="7"/>
        <end position="25"/>
    </location>
</feature>
<accession>A0A7K1SXD9</accession>
<name>A0A7K1SXD9_9SPHI</name>
<evidence type="ECO:0000313" key="15">
    <source>
        <dbReference type="Proteomes" id="UP000462014"/>
    </source>
</evidence>
<dbReference type="AlphaFoldDB" id="A0A7K1SXD9"/>
<dbReference type="GO" id="GO:0015252">
    <property type="term" value="F:proton channel activity"/>
    <property type="evidence" value="ECO:0007669"/>
    <property type="project" value="InterPro"/>
</dbReference>
<proteinExistence type="inferred from homology"/>
<dbReference type="EMBL" id="WPIK01000008">
    <property type="protein sequence ID" value="MVN21989.1"/>
    <property type="molecule type" value="Genomic_DNA"/>
</dbReference>
<keyword evidence="9" id="KW-0406">Ion transport</keyword>
<feature type="transmembrane region" description="Helical" evidence="13">
    <location>
        <begin position="171"/>
        <end position="190"/>
    </location>
</feature>
<sequence length="209" mass="23505">MNKNRLEAFSDGVFAIAITLLILNVKVPDKQNINNGQLNHILISAAPKLLSFGFSFLVIGVFWVAHHRIFSFVKVVNTPLLWLNILYLMFIALVPFPASILADNFFLTSTILLYTGTLFTISMLNFSILEYIIKNETLKHEALTKEVYRSVIKTAIIGPVCYVLAAVTCFISVYISLFFMTCALIFYIFFSGNNIMSKILIDVAKEDVG</sequence>
<protein>
    <submittedName>
        <fullName evidence="14">DUF1211 domain-containing protein</fullName>
    </submittedName>
</protein>
<evidence type="ECO:0000256" key="13">
    <source>
        <dbReference type="SAM" id="Phobius"/>
    </source>
</evidence>
<evidence type="ECO:0000313" key="14">
    <source>
        <dbReference type="EMBL" id="MVN21989.1"/>
    </source>
</evidence>
<keyword evidence="10 13" id="KW-0472">Membrane</keyword>
<comment type="subcellular location">
    <subcellularLocation>
        <location evidence="1">Membrane</location>
        <topology evidence="1">Multi-pass membrane protein</topology>
    </subcellularLocation>
</comment>
<evidence type="ECO:0000256" key="11">
    <source>
        <dbReference type="ARBA" id="ARBA00023303"/>
    </source>
</evidence>
<comment type="caution">
    <text evidence="14">The sequence shown here is derived from an EMBL/GenBank/DDBJ whole genome shotgun (WGS) entry which is preliminary data.</text>
</comment>
<evidence type="ECO:0000256" key="7">
    <source>
        <dbReference type="ARBA" id="ARBA00022958"/>
    </source>
</evidence>
<evidence type="ECO:0000256" key="3">
    <source>
        <dbReference type="ARBA" id="ARBA00022448"/>
    </source>
</evidence>
<keyword evidence="5 13" id="KW-0812">Transmembrane</keyword>
<keyword evidence="6" id="KW-0631">Potassium channel</keyword>
<evidence type="ECO:0000256" key="2">
    <source>
        <dbReference type="ARBA" id="ARBA00006920"/>
    </source>
</evidence>
<dbReference type="GO" id="GO:0005267">
    <property type="term" value="F:potassium channel activity"/>
    <property type="evidence" value="ECO:0007669"/>
    <property type="project" value="UniProtKB-KW"/>
</dbReference>
<keyword evidence="7" id="KW-0630">Potassium</keyword>
<evidence type="ECO:0000256" key="1">
    <source>
        <dbReference type="ARBA" id="ARBA00004141"/>
    </source>
</evidence>
<feature type="transmembrane region" description="Helical" evidence="13">
    <location>
        <begin position="105"/>
        <end position="126"/>
    </location>
</feature>
<evidence type="ECO:0000256" key="5">
    <source>
        <dbReference type="ARBA" id="ARBA00022692"/>
    </source>
</evidence>
<gene>
    <name evidence="14" type="ORF">GO621_10620</name>
</gene>
<keyword evidence="3" id="KW-0813">Transport</keyword>
<dbReference type="PANTHER" id="PTHR31462:SF5">
    <property type="entry name" value="ENDOSOMAL_LYSOSOMAL PROTON CHANNEL TMEM175"/>
    <property type="match status" value="1"/>
</dbReference>
<dbReference type="RefSeq" id="WP_157566818.1">
    <property type="nucleotide sequence ID" value="NZ_WPIK01000008.1"/>
</dbReference>
<reference evidence="14 15" key="1">
    <citation type="submission" date="2019-12" db="EMBL/GenBank/DDBJ databases">
        <title>Mucilaginibacter sp. HMF7410 genome sequencing and assembly.</title>
        <authorList>
            <person name="Kang H."/>
            <person name="Cha I."/>
            <person name="Kim H."/>
            <person name="Joh K."/>
        </authorList>
    </citation>
    <scope>NUCLEOTIDE SEQUENCE [LARGE SCALE GENOMIC DNA]</scope>
    <source>
        <strain evidence="14 15">HMF7410</strain>
    </source>
</reference>
<keyword evidence="4" id="KW-0633">Potassium transport</keyword>
<keyword evidence="15" id="KW-1185">Reference proteome</keyword>
<dbReference type="GO" id="GO:0016020">
    <property type="term" value="C:membrane"/>
    <property type="evidence" value="ECO:0007669"/>
    <property type="project" value="UniProtKB-SubCell"/>
</dbReference>
<feature type="transmembrane region" description="Helical" evidence="13">
    <location>
        <begin position="45"/>
        <end position="65"/>
    </location>
</feature>
<comment type="catalytic activity">
    <reaction evidence="12">
        <text>K(+)(in) = K(+)(out)</text>
        <dbReference type="Rhea" id="RHEA:29463"/>
        <dbReference type="ChEBI" id="CHEBI:29103"/>
    </reaction>
</comment>
<feature type="transmembrane region" description="Helical" evidence="13">
    <location>
        <begin position="72"/>
        <end position="93"/>
    </location>
</feature>
<dbReference type="Proteomes" id="UP000462014">
    <property type="component" value="Unassembled WGS sequence"/>
</dbReference>
<comment type="similarity">
    <text evidence="2">Belongs to the TMEM175 family.</text>
</comment>
<evidence type="ECO:0000256" key="10">
    <source>
        <dbReference type="ARBA" id="ARBA00023136"/>
    </source>
</evidence>
<evidence type="ECO:0000256" key="4">
    <source>
        <dbReference type="ARBA" id="ARBA00022538"/>
    </source>
</evidence>
<keyword evidence="8 13" id="KW-1133">Transmembrane helix</keyword>
<organism evidence="14 15">
    <name type="scientific">Mucilaginibacter arboris</name>
    <dbReference type="NCBI Taxonomy" id="2682090"/>
    <lineage>
        <taxon>Bacteria</taxon>
        <taxon>Pseudomonadati</taxon>
        <taxon>Bacteroidota</taxon>
        <taxon>Sphingobacteriia</taxon>
        <taxon>Sphingobacteriales</taxon>
        <taxon>Sphingobacteriaceae</taxon>
        <taxon>Mucilaginibacter</taxon>
    </lineage>
</organism>
<dbReference type="Pfam" id="PF06736">
    <property type="entry name" value="TMEM175"/>
    <property type="match status" value="1"/>
</dbReference>
<keyword evidence="11" id="KW-0407">Ion channel</keyword>
<evidence type="ECO:0000256" key="12">
    <source>
        <dbReference type="ARBA" id="ARBA00034430"/>
    </source>
</evidence>
<evidence type="ECO:0000256" key="8">
    <source>
        <dbReference type="ARBA" id="ARBA00022989"/>
    </source>
</evidence>